<dbReference type="PANTHER" id="PTHR46208:SF1">
    <property type="entry name" value="MITOCHONDRIAL IMPORT RECEPTOR SUBUNIT TOM70"/>
    <property type="match status" value="1"/>
</dbReference>
<evidence type="ECO:0000256" key="8">
    <source>
        <dbReference type="ARBA" id="ARBA00023136"/>
    </source>
</evidence>
<organism evidence="12 13">
    <name type="scientific">Brassicogethes aeneus</name>
    <name type="common">Rape pollen beetle</name>
    <name type="synonym">Meligethes aeneus</name>
    <dbReference type="NCBI Taxonomy" id="1431903"/>
    <lineage>
        <taxon>Eukaryota</taxon>
        <taxon>Metazoa</taxon>
        <taxon>Ecdysozoa</taxon>
        <taxon>Arthropoda</taxon>
        <taxon>Hexapoda</taxon>
        <taxon>Insecta</taxon>
        <taxon>Pterygota</taxon>
        <taxon>Neoptera</taxon>
        <taxon>Endopterygota</taxon>
        <taxon>Coleoptera</taxon>
        <taxon>Polyphaga</taxon>
        <taxon>Cucujiformia</taxon>
        <taxon>Nitidulidae</taxon>
        <taxon>Meligethinae</taxon>
        <taxon>Brassicogethes</taxon>
    </lineage>
</organism>
<evidence type="ECO:0000256" key="7">
    <source>
        <dbReference type="ARBA" id="ARBA00023128"/>
    </source>
</evidence>
<evidence type="ECO:0000256" key="6">
    <source>
        <dbReference type="ARBA" id="ARBA00022989"/>
    </source>
</evidence>
<dbReference type="PANTHER" id="PTHR46208">
    <property type="entry name" value="MITOCHONDRIAL IMPORT RECEPTOR SUBUNIT TOM70"/>
    <property type="match status" value="1"/>
</dbReference>
<dbReference type="SUPFAM" id="SSF81901">
    <property type="entry name" value="HCP-like"/>
    <property type="match status" value="1"/>
</dbReference>
<dbReference type="GO" id="GO:0030943">
    <property type="term" value="F:mitochondrion targeting sequence binding"/>
    <property type="evidence" value="ECO:0007669"/>
    <property type="project" value="TreeGrafter"/>
</dbReference>
<keyword evidence="2 11" id="KW-0812">Transmembrane</keyword>
<dbReference type="GO" id="GO:0005741">
    <property type="term" value="C:mitochondrial outer membrane"/>
    <property type="evidence" value="ECO:0007669"/>
    <property type="project" value="UniProtKB-SubCell"/>
</dbReference>
<keyword evidence="5 10" id="KW-0802">TPR repeat</keyword>
<dbReference type="GO" id="GO:0008320">
    <property type="term" value="F:protein transmembrane transporter activity"/>
    <property type="evidence" value="ECO:0007669"/>
    <property type="project" value="TreeGrafter"/>
</dbReference>
<dbReference type="Gene3D" id="1.25.40.10">
    <property type="entry name" value="Tetratricopeptide repeat domain"/>
    <property type="match status" value="2"/>
</dbReference>
<keyword evidence="3" id="KW-0677">Repeat</keyword>
<evidence type="ECO:0000313" key="12">
    <source>
        <dbReference type="EMBL" id="CAH0561244.1"/>
    </source>
</evidence>
<evidence type="ECO:0000313" key="13">
    <source>
        <dbReference type="Proteomes" id="UP001154078"/>
    </source>
</evidence>
<dbReference type="EMBL" id="OV121138">
    <property type="protein sequence ID" value="CAH0561244.1"/>
    <property type="molecule type" value="Genomic_DNA"/>
</dbReference>
<name>A0A9P0BDQ0_BRAAE</name>
<dbReference type="Pfam" id="PF13181">
    <property type="entry name" value="TPR_8"/>
    <property type="match status" value="3"/>
</dbReference>
<evidence type="ECO:0000256" key="2">
    <source>
        <dbReference type="ARBA" id="ARBA00022692"/>
    </source>
</evidence>
<dbReference type="PROSITE" id="PS50293">
    <property type="entry name" value="TPR_REGION"/>
    <property type="match status" value="1"/>
</dbReference>
<evidence type="ECO:0000256" key="3">
    <source>
        <dbReference type="ARBA" id="ARBA00022737"/>
    </source>
</evidence>
<evidence type="ECO:0000256" key="11">
    <source>
        <dbReference type="SAM" id="Phobius"/>
    </source>
</evidence>
<feature type="transmembrane region" description="Helical" evidence="11">
    <location>
        <begin position="12"/>
        <end position="30"/>
    </location>
</feature>
<dbReference type="GO" id="GO:0030150">
    <property type="term" value="P:protein import into mitochondrial matrix"/>
    <property type="evidence" value="ECO:0007669"/>
    <property type="project" value="TreeGrafter"/>
</dbReference>
<dbReference type="OrthoDB" id="66418at2759"/>
<keyword evidence="4" id="KW-1000">Mitochondrion outer membrane</keyword>
<feature type="repeat" description="TPR" evidence="10">
    <location>
        <begin position="59"/>
        <end position="92"/>
    </location>
</feature>
<accession>A0A9P0BDQ0</accession>
<feature type="repeat" description="TPR" evidence="10">
    <location>
        <begin position="414"/>
        <end position="447"/>
    </location>
</feature>
<keyword evidence="8 11" id="KW-0472">Membrane</keyword>
<dbReference type="AlphaFoldDB" id="A0A9P0BDQ0"/>
<gene>
    <name evidence="12" type="ORF">MELIAE_LOCUS10821</name>
</gene>
<dbReference type="Proteomes" id="UP001154078">
    <property type="component" value="Chromosome 7"/>
</dbReference>
<comment type="similarity">
    <text evidence="9">Belongs to the Tom70 family.</text>
</comment>
<evidence type="ECO:0008006" key="14">
    <source>
        <dbReference type="Google" id="ProtNLM"/>
    </source>
</evidence>
<evidence type="ECO:0000256" key="4">
    <source>
        <dbReference type="ARBA" id="ARBA00022787"/>
    </source>
</evidence>
<comment type="subcellular location">
    <subcellularLocation>
        <location evidence="1">Mitochondrion outer membrane</location>
        <topology evidence="1">Single-pass membrane protein</topology>
    </subcellularLocation>
</comment>
<protein>
    <recommendedName>
        <fullName evidence="14">Mitochondrial import receptor subunit TOM70</fullName>
    </recommendedName>
</protein>
<dbReference type="InterPro" id="IPR019734">
    <property type="entry name" value="TPR_rpt"/>
</dbReference>
<sequence length="551" mass="62358">MASSNASMLKWQIALGLGAMGAVGLAYWYMKASNKKQILQTIEETGSAVEVEESDFERAQRYKTEGNEMFKRGKYDEAISLYNQAIEAIPEEYKTDLATYYQNRAAAYEHLKKWSSVIADCTKAIELNNKYEKALFRRAKAEEMVKDWESALDDITSVCILQNFGNQSALLMADRVLKELGKKNAAEEMKNRKPVTPSNNFIKTYFSSFSEDPAYKKLMDVSEPMGDGDLKGFLKAKLAFATETYEDIIPACTEEINFSESESNYKLEALSLRASFYFLKGQFKEATEDLNVIIDSKDASTEMAVNALIKRSSIYMQSEKLNECLEDFDLAAQKGPNISDVFHHRGQVKLLMERTEEARQDFQKAVKLNPNFAIAFIQKCYSDYRYAMQTQDVTLLMESLSGFQKGIEKFPDCPEAYVLFAQVKTEKQDFQEADELYKKALKVDPQNASIYVHKGLLLLQWKGDTEKAVESMKEGIKIDDKCEFAYETLGTVEVQRGNFVLAIDLFNKAIALARSELEMVHLFSLRDAATSQLKIASRLGIGPQLLKSVSA</sequence>
<feature type="repeat" description="TPR" evidence="10">
    <location>
        <begin position="483"/>
        <end position="516"/>
    </location>
</feature>
<evidence type="ECO:0000256" key="9">
    <source>
        <dbReference type="ARBA" id="ARBA00038030"/>
    </source>
</evidence>
<evidence type="ECO:0000256" key="10">
    <source>
        <dbReference type="PROSITE-ProRule" id="PRU00339"/>
    </source>
</evidence>
<evidence type="ECO:0000256" key="1">
    <source>
        <dbReference type="ARBA" id="ARBA00004572"/>
    </source>
</evidence>
<dbReference type="SUPFAM" id="SSF48452">
    <property type="entry name" value="TPR-like"/>
    <property type="match status" value="1"/>
</dbReference>
<dbReference type="PROSITE" id="PS50005">
    <property type="entry name" value="TPR"/>
    <property type="match status" value="4"/>
</dbReference>
<keyword evidence="7" id="KW-0496">Mitochondrion</keyword>
<keyword evidence="13" id="KW-1185">Reference proteome</keyword>
<dbReference type="SMART" id="SM00028">
    <property type="entry name" value="TPR"/>
    <property type="match status" value="9"/>
</dbReference>
<evidence type="ECO:0000256" key="5">
    <source>
        <dbReference type="ARBA" id="ARBA00022803"/>
    </source>
</evidence>
<dbReference type="InterPro" id="IPR011990">
    <property type="entry name" value="TPR-like_helical_dom_sf"/>
</dbReference>
<dbReference type="GO" id="GO:0045039">
    <property type="term" value="P:protein insertion into mitochondrial inner membrane"/>
    <property type="evidence" value="ECO:0007669"/>
    <property type="project" value="TreeGrafter"/>
</dbReference>
<feature type="repeat" description="TPR" evidence="10">
    <location>
        <begin position="339"/>
        <end position="372"/>
    </location>
</feature>
<keyword evidence="6 11" id="KW-1133">Transmembrane helix</keyword>
<proteinExistence type="inferred from homology"/>
<reference evidence="12" key="1">
    <citation type="submission" date="2021-12" db="EMBL/GenBank/DDBJ databases">
        <authorList>
            <person name="King R."/>
        </authorList>
    </citation>
    <scope>NUCLEOTIDE SEQUENCE</scope>
</reference>